<dbReference type="Proteomes" id="UP000288096">
    <property type="component" value="Unassembled WGS sequence"/>
</dbReference>
<accession>A0A401FW82</accession>
<protein>
    <submittedName>
        <fullName evidence="1">Uncharacterized protein</fullName>
    </submittedName>
</protein>
<evidence type="ECO:0000313" key="1">
    <source>
        <dbReference type="EMBL" id="GBC61203.1"/>
    </source>
</evidence>
<organism evidence="1 2">
    <name type="scientific">Desulfonema ishimotonii</name>
    <dbReference type="NCBI Taxonomy" id="45657"/>
    <lineage>
        <taxon>Bacteria</taxon>
        <taxon>Pseudomonadati</taxon>
        <taxon>Thermodesulfobacteriota</taxon>
        <taxon>Desulfobacteria</taxon>
        <taxon>Desulfobacterales</taxon>
        <taxon>Desulfococcaceae</taxon>
        <taxon>Desulfonema</taxon>
    </lineage>
</organism>
<keyword evidence="2" id="KW-1185">Reference proteome</keyword>
<proteinExistence type="predicted"/>
<reference evidence="2" key="2">
    <citation type="submission" date="2019-01" db="EMBL/GenBank/DDBJ databases">
        <title>Genome sequence of Desulfonema ishimotonii strain Tokyo 01.</title>
        <authorList>
            <person name="Fukui M."/>
        </authorList>
    </citation>
    <scope>NUCLEOTIDE SEQUENCE [LARGE SCALE GENOMIC DNA]</scope>
    <source>
        <strain evidence="2">Tokyo 01</strain>
    </source>
</reference>
<evidence type="ECO:0000313" key="2">
    <source>
        <dbReference type="Proteomes" id="UP000288096"/>
    </source>
</evidence>
<reference evidence="2" key="1">
    <citation type="submission" date="2017-11" db="EMBL/GenBank/DDBJ databases">
        <authorList>
            <person name="Watanabe M."/>
            <person name="Kojima H."/>
        </authorList>
    </citation>
    <scope>NUCLEOTIDE SEQUENCE [LARGE SCALE GENOMIC DNA]</scope>
    <source>
        <strain evidence="2">Tokyo 01</strain>
    </source>
</reference>
<gene>
    <name evidence="1" type="ORF">DENIS_2163</name>
</gene>
<name>A0A401FW82_9BACT</name>
<sequence>MFFESGWCAIHTAIVPTLRVGTPNPDALRPVTIQQKTIGPEFLFTRRRSVAVVRSDAERRNDMANMRGR</sequence>
<dbReference type="AlphaFoldDB" id="A0A401FW82"/>
<comment type="caution">
    <text evidence="1">The sequence shown here is derived from an EMBL/GenBank/DDBJ whole genome shotgun (WGS) entry which is preliminary data.</text>
</comment>
<dbReference type="EMBL" id="BEXT01000001">
    <property type="protein sequence ID" value="GBC61203.1"/>
    <property type="molecule type" value="Genomic_DNA"/>
</dbReference>